<evidence type="ECO:0000259" key="4">
    <source>
        <dbReference type="Pfam" id="PF07992"/>
    </source>
</evidence>
<dbReference type="InterPro" id="IPR023753">
    <property type="entry name" value="FAD/NAD-binding_dom"/>
</dbReference>
<keyword evidence="6" id="KW-1185">Reference proteome</keyword>
<keyword evidence="3" id="KW-0560">Oxidoreductase</keyword>
<dbReference type="AlphaFoldDB" id="A0A9W4JDN5"/>
<feature type="domain" description="FAD/NAD(P)-binding" evidence="4">
    <location>
        <begin position="8"/>
        <end position="149"/>
    </location>
</feature>
<evidence type="ECO:0000313" key="5">
    <source>
        <dbReference type="EMBL" id="CAG8391882.1"/>
    </source>
</evidence>
<dbReference type="PANTHER" id="PTHR48105">
    <property type="entry name" value="THIOREDOXIN REDUCTASE 1-RELATED-RELATED"/>
    <property type="match status" value="1"/>
</dbReference>
<evidence type="ECO:0000256" key="2">
    <source>
        <dbReference type="ARBA" id="ARBA00022630"/>
    </source>
</evidence>
<dbReference type="InterPro" id="IPR036188">
    <property type="entry name" value="FAD/NAD-bd_sf"/>
</dbReference>
<dbReference type="GO" id="GO:0097237">
    <property type="term" value="P:cellular response to toxic substance"/>
    <property type="evidence" value="ECO:0007669"/>
    <property type="project" value="UniProtKB-ARBA"/>
</dbReference>
<evidence type="ECO:0000256" key="3">
    <source>
        <dbReference type="ARBA" id="ARBA00023002"/>
    </source>
</evidence>
<dbReference type="GO" id="GO:0016491">
    <property type="term" value="F:oxidoreductase activity"/>
    <property type="evidence" value="ECO:0007669"/>
    <property type="project" value="UniProtKB-KW"/>
</dbReference>
<dbReference type="SUPFAM" id="SSF51905">
    <property type="entry name" value="FAD/NAD(P)-binding domain"/>
    <property type="match status" value="1"/>
</dbReference>
<name>A0A9W4JDN5_9EURO</name>
<proteinExistence type="inferred from homology"/>
<dbReference type="Gene3D" id="3.50.50.60">
    <property type="entry name" value="FAD/NAD(P)-binding domain"/>
    <property type="match status" value="2"/>
</dbReference>
<sequence length="318" mass="34777">MTPDQPSDALIIGGGPAGLAAAMALARACYSVVLFDSQEYRNDTAPMMHNVLCNDGREPWFFRSTAMKEMMDKYDSITFVDTQITAARQINHGQRNAFEVSNQKGATWRGQKLILASGTRDILPSIQGYKELWGRGIVHCLFCEGFEKKGGRFGFLDLNSRDDLSAVLMSFRLADDGVTIYTNGKGIPNDMEIQEVFKIAISRGAKIDDREIQSFSEIPDADGIQVHFQDGTQEDLKVLLHSPPSVNRAADLISSLNLETVASPEGHVISKGPVGETNIRGCFVAGDTSTEAKTVNVAMATGRCFSFVTSICKHHVPH</sequence>
<dbReference type="Proteomes" id="UP001152649">
    <property type="component" value="Unassembled WGS sequence"/>
</dbReference>
<protein>
    <recommendedName>
        <fullName evidence="4">FAD/NAD(P)-binding domain-containing protein</fullName>
    </recommendedName>
</protein>
<dbReference type="InterPro" id="IPR050097">
    <property type="entry name" value="Ferredoxin-NADP_redctase_2"/>
</dbReference>
<organism evidence="5 6">
    <name type="scientific">Penicillium salamii</name>
    <dbReference type="NCBI Taxonomy" id="1612424"/>
    <lineage>
        <taxon>Eukaryota</taxon>
        <taxon>Fungi</taxon>
        <taxon>Dikarya</taxon>
        <taxon>Ascomycota</taxon>
        <taxon>Pezizomycotina</taxon>
        <taxon>Eurotiomycetes</taxon>
        <taxon>Eurotiomycetidae</taxon>
        <taxon>Eurotiales</taxon>
        <taxon>Aspergillaceae</taxon>
        <taxon>Penicillium</taxon>
    </lineage>
</organism>
<dbReference type="PRINTS" id="PR00368">
    <property type="entry name" value="FADPNR"/>
</dbReference>
<comment type="caution">
    <text evidence="5">The sequence shown here is derived from an EMBL/GenBank/DDBJ whole genome shotgun (WGS) entry which is preliminary data.</text>
</comment>
<evidence type="ECO:0000313" key="6">
    <source>
        <dbReference type="Proteomes" id="UP001152649"/>
    </source>
</evidence>
<keyword evidence="2" id="KW-0285">Flavoprotein</keyword>
<reference evidence="5" key="1">
    <citation type="submission" date="2021-07" db="EMBL/GenBank/DDBJ databases">
        <authorList>
            <person name="Branca A.L. A."/>
        </authorList>
    </citation>
    <scope>NUCLEOTIDE SEQUENCE</scope>
</reference>
<dbReference type="PRINTS" id="PR00469">
    <property type="entry name" value="PNDRDTASEII"/>
</dbReference>
<gene>
    <name evidence="5" type="ORF">PSALAMII_LOCUS6856</name>
</gene>
<dbReference type="EMBL" id="CAJVPG010000321">
    <property type="protein sequence ID" value="CAG8391882.1"/>
    <property type="molecule type" value="Genomic_DNA"/>
</dbReference>
<accession>A0A9W4JDN5</accession>
<evidence type="ECO:0000256" key="1">
    <source>
        <dbReference type="ARBA" id="ARBA00009333"/>
    </source>
</evidence>
<comment type="similarity">
    <text evidence="1">Belongs to the class-II pyridine nucleotide-disulfide oxidoreductase family.</text>
</comment>
<dbReference type="Pfam" id="PF07992">
    <property type="entry name" value="Pyr_redox_2"/>
    <property type="match status" value="1"/>
</dbReference>
<dbReference type="OrthoDB" id="10260355at2759"/>